<dbReference type="AlphaFoldDB" id="A0AAD6PXB7"/>
<dbReference type="EMBL" id="JAQIZT010000015">
    <property type="protein sequence ID" value="KAJ6971197.1"/>
    <property type="molecule type" value="Genomic_DNA"/>
</dbReference>
<evidence type="ECO:0000313" key="2">
    <source>
        <dbReference type="Proteomes" id="UP001164929"/>
    </source>
</evidence>
<accession>A0AAD6PXB7</accession>
<keyword evidence="2" id="KW-1185">Reference proteome</keyword>
<protein>
    <submittedName>
        <fullName evidence="1">Uncharacterized protein</fullName>
    </submittedName>
</protein>
<name>A0AAD6PXB7_9ROSI</name>
<sequence>MIVGFYVLLSNIHAINQRWADVTRIRRLMMKRGIEKTPGSSVIEVDDQIFLEEHLEQPFLNMIKLLWRLRISVFSNDCTSLRLRRFLLVSSTPQNAMSGWI</sequence>
<proteinExistence type="predicted"/>
<dbReference type="InterPro" id="IPR046848">
    <property type="entry name" value="E_motif"/>
</dbReference>
<organism evidence="1 2">
    <name type="scientific">Populus alba x Populus x berolinensis</name>
    <dbReference type="NCBI Taxonomy" id="444605"/>
    <lineage>
        <taxon>Eukaryota</taxon>
        <taxon>Viridiplantae</taxon>
        <taxon>Streptophyta</taxon>
        <taxon>Embryophyta</taxon>
        <taxon>Tracheophyta</taxon>
        <taxon>Spermatophyta</taxon>
        <taxon>Magnoliopsida</taxon>
        <taxon>eudicotyledons</taxon>
        <taxon>Gunneridae</taxon>
        <taxon>Pentapetalae</taxon>
        <taxon>rosids</taxon>
        <taxon>fabids</taxon>
        <taxon>Malpighiales</taxon>
        <taxon>Salicaceae</taxon>
        <taxon>Saliceae</taxon>
        <taxon>Populus</taxon>
    </lineage>
</organism>
<reference evidence="1" key="1">
    <citation type="journal article" date="2023" name="Mol. Ecol. Resour.">
        <title>Chromosome-level genome assembly of a triploid poplar Populus alba 'Berolinensis'.</title>
        <authorList>
            <person name="Chen S."/>
            <person name="Yu Y."/>
            <person name="Wang X."/>
            <person name="Wang S."/>
            <person name="Zhang T."/>
            <person name="Zhou Y."/>
            <person name="He R."/>
            <person name="Meng N."/>
            <person name="Wang Y."/>
            <person name="Liu W."/>
            <person name="Liu Z."/>
            <person name="Liu J."/>
            <person name="Guo Q."/>
            <person name="Huang H."/>
            <person name="Sederoff R.R."/>
            <person name="Wang G."/>
            <person name="Qu G."/>
            <person name="Chen S."/>
        </authorList>
    </citation>
    <scope>NUCLEOTIDE SEQUENCE</scope>
    <source>
        <strain evidence="1">SC-2020</strain>
    </source>
</reference>
<gene>
    <name evidence="1" type="ORF">NC653_035463</name>
</gene>
<comment type="caution">
    <text evidence="1">The sequence shown here is derived from an EMBL/GenBank/DDBJ whole genome shotgun (WGS) entry which is preliminary data.</text>
</comment>
<dbReference type="Proteomes" id="UP001164929">
    <property type="component" value="Chromosome 15"/>
</dbReference>
<evidence type="ECO:0000313" key="1">
    <source>
        <dbReference type="EMBL" id="KAJ6971197.1"/>
    </source>
</evidence>
<dbReference type="Pfam" id="PF20431">
    <property type="entry name" value="E_motif"/>
    <property type="match status" value="1"/>
</dbReference>